<feature type="region of interest" description="Disordered" evidence="1">
    <location>
        <begin position="1595"/>
        <end position="1622"/>
    </location>
</feature>
<dbReference type="GO" id="GO:0005634">
    <property type="term" value="C:nucleus"/>
    <property type="evidence" value="ECO:0007669"/>
    <property type="project" value="TreeGrafter"/>
</dbReference>
<dbReference type="SUPFAM" id="SSF48371">
    <property type="entry name" value="ARM repeat"/>
    <property type="match status" value="1"/>
</dbReference>
<organism evidence="4 5">
    <name type="scientific">Micractinium conductrix</name>
    <dbReference type="NCBI Taxonomy" id="554055"/>
    <lineage>
        <taxon>Eukaryota</taxon>
        <taxon>Viridiplantae</taxon>
        <taxon>Chlorophyta</taxon>
        <taxon>core chlorophytes</taxon>
        <taxon>Trebouxiophyceae</taxon>
        <taxon>Chlorellales</taxon>
        <taxon>Chlorellaceae</taxon>
        <taxon>Chlorella clade</taxon>
        <taxon>Micractinium</taxon>
    </lineage>
</organism>
<dbReference type="Pfam" id="PF15785">
    <property type="entry name" value="SMG1"/>
    <property type="match status" value="1"/>
</dbReference>
<feature type="compositionally biased region" description="Basic and acidic residues" evidence="1">
    <location>
        <begin position="1"/>
        <end position="11"/>
    </location>
</feature>
<evidence type="ECO:0000256" key="2">
    <source>
        <dbReference type="SAM" id="Phobius"/>
    </source>
</evidence>
<evidence type="ECO:0000313" key="4">
    <source>
        <dbReference type="EMBL" id="PSC68845.1"/>
    </source>
</evidence>
<evidence type="ECO:0000259" key="3">
    <source>
        <dbReference type="PROSITE" id="PS50290"/>
    </source>
</evidence>
<reference evidence="4 5" key="1">
    <citation type="journal article" date="2018" name="Plant J.">
        <title>Genome sequences of Chlorella sorokiniana UTEX 1602 and Micractinium conductrix SAG 241.80: implications to maltose excretion by a green alga.</title>
        <authorList>
            <person name="Arriola M.B."/>
            <person name="Velmurugan N."/>
            <person name="Zhang Y."/>
            <person name="Plunkett M.H."/>
            <person name="Hondzo H."/>
            <person name="Barney B.M."/>
        </authorList>
    </citation>
    <scope>NUCLEOTIDE SEQUENCE [LARGE SCALE GENOMIC DNA]</scope>
    <source>
        <strain evidence="4 5">SAG 241.80</strain>
    </source>
</reference>
<feature type="region of interest" description="Disordered" evidence="1">
    <location>
        <begin position="951"/>
        <end position="1011"/>
    </location>
</feature>
<dbReference type="PANTHER" id="PTHR11139">
    <property type="entry name" value="ATAXIA TELANGIECTASIA MUTATED ATM -RELATED"/>
    <property type="match status" value="1"/>
</dbReference>
<dbReference type="SUPFAM" id="SSF56112">
    <property type="entry name" value="Protein kinase-like (PK-like)"/>
    <property type="match status" value="1"/>
</dbReference>
<dbReference type="InterPro" id="IPR000403">
    <property type="entry name" value="PI3/4_kinase_cat_dom"/>
</dbReference>
<dbReference type="Pfam" id="PF00454">
    <property type="entry name" value="PI3_PI4_kinase"/>
    <property type="match status" value="1"/>
</dbReference>
<name>A0A2P6V439_9CHLO</name>
<dbReference type="EMBL" id="LHPF02000032">
    <property type="protein sequence ID" value="PSC68845.1"/>
    <property type="molecule type" value="Genomic_DNA"/>
</dbReference>
<dbReference type="Gene3D" id="3.30.1010.10">
    <property type="entry name" value="Phosphatidylinositol 3-kinase Catalytic Subunit, Chain A, domain 4"/>
    <property type="match status" value="1"/>
</dbReference>
<keyword evidence="5" id="KW-1185">Reference proteome</keyword>
<dbReference type="InterPro" id="IPR011009">
    <property type="entry name" value="Kinase-like_dom_sf"/>
</dbReference>
<feature type="domain" description="PI3K/PI4K catalytic" evidence="3">
    <location>
        <begin position="1754"/>
        <end position="2003"/>
    </location>
</feature>
<accession>A0A2P6V439</accession>
<feature type="compositionally biased region" description="Polar residues" evidence="1">
    <location>
        <begin position="45"/>
        <end position="59"/>
    </location>
</feature>
<dbReference type="InterPro" id="IPR016024">
    <property type="entry name" value="ARM-type_fold"/>
</dbReference>
<evidence type="ECO:0000256" key="1">
    <source>
        <dbReference type="SAM" id="MobiDB-lite"/>
    </source>
</evidence>
<evidence type="ECO:0000313" key="5">
    <source>
        <dbReference type="Proteomes" id="UP000239649"/>
    </source>
</evidence>
<dbReference type="Proteomes" id="UP000239649">
    <property type="component" value="Unassembled WGS sequence"/>
</dbReference>
<dbReference type="PANTHER" id="PTHR11139:SF124">
    <property type="entry name" value="NON-SPECIFIC SERINE_THREONINE PROTEIN KINASE"/>
    <property type="match status" value="1"/>
</dbReference>
<proteinExistence type="predicted"/>
<feature type="region of interest" description="Disordered" evidence="1">
    <location>
        <begin position="1"/>
        <end position="68"/>
    </location>
</feature>
<sequence length="2003" mass="202442">MSGRQQQERQPSRRRGRATPSPQLYQPRQRPEQAPDGSSGAGRQPQAQPSLRSAATSFNPGPAGAELQSVPSAALPSIEQLLAAAADARQPPAARAAALQHLHQRLFDPAVQRQALQQLQSLWPGLLALLWEDPSSAVTAAAAPAVGAIGALAAQASAAAAAARAASGAVPQAGGSAAAPSAAGLLFDWLLPALQRRVTPSGHPLEPHQLSAVLLALRDCLTGVDAATLARFAEPSLAACQALLESEATPPAALPPLLAALQQAARHQPSLKARFQDLTDLLLGWALEPALPDAARPALARTMAAFGPQWRQQPAFTGSLLNSLLADMARLASKAAEEAAPHEAAAAAQAGAAAEAAAAAAAPPASTTSPSLHQVLALAACMLPMLDAAAALRLPAAQRLLLGFLEACGQAAAAAAAAGAASPAAATAATVELASHVARLAALAPAAAAASLPGGGTSAEAQQGDAAGACERVAVQLVARLGLADQLTPAAELVELRFSIQPAAAAAAGEPAGAAAAAGERAAALLGSLQQLFAAVAAFSAAAAGSPATLAQPSTVLALLATVRSWAQVLVHHAQLAAGGTAVQLVEAAEVLLAAGGGGSWLLGLRGYGSSDVLLQAAQLLGVLLPHSQAAVQALLADCMAQAQAVSSSTDSLPAAALRFNLHLLQAAVPRLPADSLRAVWQQLLPAAAAGGPFALAEQQPQAPRLWQLWLALLQAAGRRLADSQQLGAAAAADAALTYLSGVLASSATPEPVLLQALRMMQQAAGWPAAAAEQHAPAQALQAALQHLPSSVSLAAWWATQEAAKQCVAARLRTHHGGPSQTLAAFERALQAAVAQLQSNSLADGQAEAAAGGAPPAAGGESRRQVTALLLIFLHALEQGIAGAGRGCTSRAAAPQSAVSFFAANDKVCRSWFARVRLALLRASTAAQLHELAAHHALQRLRDLEQQVPALLPTPAPPAAADSPVAAQRGSQDGSVGAGTPASTRGLAAAAASERTPLDSRQPGGAAAAGSDAAANPAAALLAATKGSPDVAQRLQQLEPGSPAEAAQRAQQAAAKVAEAAAAAAAALCALSDADGVAGLQAYCQRAFGPLLEHLHHRQQAAGSGTSANNGDDAEAAAAGEAAWQWLAAVQLQAAGQYEAALVQYARLYDAPGANSVQCAPASAVARLAAQAYTAVGDAPGLERWLQTKLGGRLPQAAAARCLQLARWDPEVAGHPQQQATSGDGCQLASGLRLASLDPGATSDGGSASLAAVAARLAEIAAAGGAAKRLPANLLLAEAEQGLQHQPFSAWQPPTRGSASALRSEAAPASLQALLTLSSTAAGSAARLLLSPSQQPARILAAEVAAVMDATPSVLGSGAVAQLERLLLAEQQQQLGAPAPAAAVQYAALKAAVAAAPGSARQWRLWASRLHQLAEEQPVAQPAAFAASCRALALAATGGTGSGVGALPLLLQLLQLLVSPSALPADAADQLAAVPAAAWLPLVPQLVSHLAAGCGGDGGSSLQQQGLLLGLAACIGGAAPCQVLLPALVASAQPPAAAGQQPAPVLQLVQRLQQRHPRLAAQLRVLTAEAARLAVLPEEHWQAVLQEAAATASKRLQAQQRQRRRTSEAEGGGAAAAADDSDSGASYLAALTPVLLLLEQQVQAAEAAAPQTPHEQHFRQQHLPRLRQLVQHLMAPLAAGSQQQQQQAAQRQSPVALLRAAAAELAAALRVRQLSLADVAPALAELADTGIPIPGVPATPGSSSTAGGPTLAGVAGEATVLATKTRPKRLRFLASDGSEHAFLLKGREDLRAEARLMQLLRACGAALQAPAAGGAVSPAGASLAVHGFEVTPLGSRVGLVQWVEGSVPLYELYTSWQQHHAQRQRLLAAAAAAQQAAAGAAVGTPRAANAAAAQQQAQQQLMRPVELFVTKLREAGIDPAAPRDSWPLAKLVAAFEGMQQMVDGQLLWRELWLGSSGSADLWRRQRAFAGSAAAMSIVSILLFCCLFVVCCAASLRAAEMFTT</sequence>
<dbReference type="InterPro" id="IPR050517">
    <property type="entry name" value="DDR_Repair_Kinase"/>
</dbReference>
<dbReference type="OrthoDB" id="515939at2759"/>
<keyword evidence="2" id="KW-0812">Transmembrane</keyword>
<dbReference type="GO" id="GO:0004674">
    <property type="term" value="F:protein serine/threonine kinase activity"/>
    <property type="evidence" value="ECO:0007669"/>
    <property type="project" value="InterPro"/>
</dbReference>
<dbReference type="PROSITE" id="PS50290">
    <property type="entry name" value="PI3_4_KINASE_3"/>
    <property type="match status" value="1"/>
</dbReference>
<dbReference type="STRING" id="554055.A0A2P6V439"/>
<keyword evidence="2" id="KW-0472">Membrane</keyword>
<protein>
    <submittedName>
        <fullName evidence="4">Serine threonine-kinase SMG1-like</fullName>
    </submittedName>
</protein>
<feature type="transmembrane region" description="Helical" evidence="2">
    <location>
        <begin position="1973"/>
        <end position="1995"/>
    </location>
</feature>
<dbReference type="GO" id="GO:0000184">
    <property type="term" value="P:nuclear-transcribed mRNA catabolic process, nonsense-mediated decay"/>
    <property type="evidence" value="ECO:0007669"/>
    <property type="project" value="InterPro"/>
</dbReference>
<comment type="caution">
    <text evidence="4">The sequence shown here is derived from an EMBL/GenBank/DDBJ whole genome shotgun (WGS) entry which is preliminary data.</text>
</comment>
<dbReference type="InterPro" id="IPR031559">
    <property type="entry name" value="SMG1"/>
</dbReference>
<gene>
    <name evidence="4" type="ORF">C2E20_7546</name>
</gene>
<keyword evidence="2" id="KW-1133">Transmembrane helix</keyword>